<dbReference type="SMART" id="SM00903">
    <property type="entry name" value="Flavin_Reduct"/>
    <property type="match status" value="1"/>
</dbReference>
<dbReference type="Gene3D" id="2.30.110.10">
    <property type="entry name" value="Electron Transport, Fmn-binding Protein, Chain A"/>
    <property type="match status" value="1"/>
</dbReference>
<evidence type="ECO:0000256" key="4">
    <source>
        <dbReference type="ARBA" id="ARBA00038054"/>
    </source>
</evidence>
<dbReference type="OrthoDB" id="9794638at2"/>
<evidence type="ECO:0000313" key="6">
    <source>
        <dbReference type="EMBL" id="SDG92986.1"/>
    </source>
</evidence>
<dbReference type="STRING" id="470826.SAMN04488027_11153"/>
<keyword evidence="7" id="KW-1185">Reference proteome</keyword>
<evidence type="ECO:0000259" key="5">
    <source>
        <dbReference type="SMART" id="SM00903"/>
    </source>
</evidence>
<evidence type="ECO:0000256" key="1">
    <source>
        <dbReference type="ARBA" id="ARBA00001917"/>
    </source>
</evidence>
<dbReference type="Proteomes" id="UP000199296">
    <property type="component" value="Unassembled WGS sequence"/>
</dbReference>
<gene>
    <name evidence="6" type="ORF">SAMN04488027_11153</name>
</gene>
<keyword evidence="3" id="KW-0288">FMN</keyword>
<dbReference type="GO" id="GO:0010181">
    <property type="term" value="F:FMN binding"/>
    <property type="evidence" value="ECO:0007669"/>
    <property type="project" value="InterPro"/>
</dbReference>
<organism evidence="6 7">
    <name type="scientific">Psychroflexus sediminis</name>
    <dbReference type="NCBI Taxonomy" id="470826"/>
    <lineage>
        <taxon>Bacteria</taxon>
        <taxon>Pseudomonadati</taxon>
        <taxon>Bacteroidota</taxon>
        <taxon>Flavobacteriia</taxon>
        <taxon>Flavobacteriales</taxon>
        <taxon>Flavobacteriaceae</taxon>
        <taxon>Psychroflexus</taxon>
    </lineage>
</organism>
<reference evidence="6 7" key="1">
    <citation type="submission" date="2016-10" db="EMBL/GenBank/DDBJ databases">
        <authorList>
            <person name="de Groot N.N."/>
        </authorList>
    </citation>
    <scope>NUCLEOTIDE SEQUENCE [LARGE SCALE GENOMIC DNA]</scope>
    <source>
        <strain evidence="6 7">DSM 19803</strain>
    </source>
</reference>
<dbReference type="InterPro" id="IPR012349">
    <property type="entry name" value="Split_barrel_FMN-bd"/>
</dbReference>
<dbReference type="Pfam" id="PF01613">
    <property type="entry name" value="Flavin_Reduct"/>
    <property type="match status" value="1"/>
</dbReference>
<evidence type="ECO:0000313" key="7">
    <source>
        <dbReference type="Proteomes" id="UP000199296"/>
    </source>
</evidence>
<evidence type="ECO:0000256" key="3">
    <source>
        <dbReference type="ARBA" id="ARBA00022643"/>
    </source>
</evidence>
<dbReference type="PANTHER" id="PTHR33798">
    <property type="entry name" value="FLAVOPROTEIN OXYGENASE"/>
    <property type="match status" value="1"/>
</dbReference>
<name>A0A1G7Y9I5_9FLAO</name>
<protein>
    <submittedName>
        <fullName evidence="6">NADH-FMN oxidoreductase RutF, flavin reductase (DIM6/NTAB) family</fullName>
    </submittedName>
</protein>
<dbReference type="GO" id="GO:0016646">
    <property type="term" value="F:oxidoreductase activity, acting on the CH-NH group of donors, NAD or NADP as acceptor"/>
    <property type="evidence" value="ECO:0007669"/>
    <property type="project" value="UniProtKB-ARBA"/>
</dbReference>
<sequence length="290" mass="32474">MKSFLPSELETKNLYGMLSGSIGPRPIALVSTVDQNGAPNLSPYSFFNVFSAHPPILVFSPVRRVRDNSVKHTLENAMQTKEIVINVVNWDMVQQVSLSSTEYEQGINEFEKSGFTMLASDLVKPPRVKESPVQYECKVKDTIALGEEGGAGNLVIAEVVKLHIREDLLDEGLHIDQYKIDLVARMGGNWYSRANQGMFEVEKPILKQGIGVDQLPKSIRLSSILTGNDLGKLGNLEELPHQSSVQNFISEHHLVDFIEENTDEQIHLIAQEYIEKNELEKALHILLAKQ</sequence>
<dbReference type="AlphaFoldDB" id="A0A1G7Y9I5"/>
<comment type="cofactor">
    <cofactor evidence="1">
        <name>FMN</name>
        <dbReference type="ChEBI" id="CHEBI:58210"/>
    </cofactor>
</comment>
<proteinExistence type="inferred from homology"/>
<dbReference type="PANTHER" id="PTHR33798:SF5">
    <property type="entry name" value="FLAVIN REDUCTASE LIKE DOMAIN-CONTAINING PROTEIN"/>
    <property type="match status" value="1"/>
</dbReference>
<evidence type="ECO:0000256" key="2">
    <source>
        <dbReference type="ARBA" id="ARBA00022630"/>
    </source>
</evidence>
<dbReference type="SUPFAM" id="SSF50475">
    <property type="entry name" value="FMN-binding split barrel"/>
    <property type="match status" value="1"/>
</dbReference>
<feature type="domain" description="Flavin reductase like" evidence="5">
    <location>
        <begin position="22"/>
        <end position="178"/>
    </location>
</feature>
<accession>A0A1G7Y9I5</accession>
<dbReference type="RefSeq" id="WP_093368596.1">
    <property type="nucleotide sequence ID" value="NZ_FNCW01000011.1"/>
</dbReference>
<dbReference type="InterPro" id="IPR002563">
    <property type="entry name" value="Flavin_Rdtase-like_dom"/>
</dbReference>
<dbReference type="EMBL" id="FNCW01000011">
    <property type="protein sequence ID" value="SDG92986.1"/>
    <property type="molecule type" value="Genomic_DNA"/>
</dbReference>
<comment type="similarity">
    <text evidence="4">Belongs to the flavoredoxin family.</text>
</comment>
<keyword evidence="2" id="KW-0285">Flavoprotein</keyword>